<feature type="compositionally biased region" description="Acidic residues" evidence="1">
    <location>
        <begin position="168"/>
        <end position="177"/>
    </location>
</feature>
<accession>A0A5N6TNM1</accession>
<feature type="region of interest" description="Disordered" evidence="1">
    <location>
        <begin position="133"/>
        <end position="179"/>
    </location>
</feature>
<evidence type="ECO:0000259" key="2">
    <source>
        <dbReference type="Pfam" id="PF10441"/>
    </source>
</evidence>
<dbReference type="Pfam" id="PF10441">
    <property type="entry name" value="Urb2"/>
    <property type="match status" value="1"/>
</dbReference>
<evidence type="ECO:0000313" key="4">
    <source>
        <dbReference type="Proteomes" id="UP000325780"/>
    </source>
</evidence>
<gene>
    <name evidence="3" type="ORF">BDV25DRAFT_159748</name>
</gene>
<dbReference type="Proteomes" id="UP000325780">
    <property type="component" value="Unassembled WGS sequence"/>
</dbReference>
<evidence type="ECO:0000256" key="1">
    <source>
        <dbReference type="SAM" id="MobiDB-lite"/>
    </source>
</evidence>
<dbReference type="GO" id="GO:0005730">
    <property type="term" value="C:nucleolus"/>
    <property type="evidence" value="ECO:0007669"/>
    <property type="project" value="TreeGrafter"/>
</dbReference>
<name>A0A5N6TNM1_ASPAV</name>
<evidence type="ECO:0000313" key="3">
    <source>
        <dbReference type="EMBL" id="KAE8147711.1"/>
    </source>
</evidence>
<proteinExistence type="predicted"/>
<reference evidence="3 4" key="1">
    <citation type="submission" date="2019-04" db="EMBL/GenBank/DDBJ databases">
        <title>Friends and foes A comparative genomics study of 23 Aspergillus species from section Flavi.</title>
        <authorList>
            <consortium name="DOE Joint Genome Institute"/>
            <person name="Kjaerbolling I."/>
            <person name="Vesth T."/>
            <person name="Frisvad J.C."/>
            <person name="Nybo J.L."/>
            <person name="Theobald S."/>
            <person name="Kildgaard S."/>
            <person name="Isbrandt T."/>
            <person name="Kuo A."/>
            <person name="Sato A."/>
            <person name="Lyhne E.K."/>
            <person name="Kogle M.E."/>
            <person name="Wiebenga A."/>
            <person name="Kun R.S."/>
            <person name="Lubbers R.J."/>
            <person name="Makela M.R."/>
            <person name="Barry K."/>
            <person name="Chovatia M."/>
            <person name="Clum A."/>
            <person name="Daum C."/>
            <person name="Haridas S."/>
            <person name="He G."/>
            <person name="LaButti K."/>
            <person name="Lipzen A."/>
            <person name="Mondo S."/>
            <person name="Riley R."/>
            <person name="Salamov A."/>
            <person name="Simmons B.A."/>
            <person name="Magnuson J.K."/>
            <person name="Henrissat B."/>
            <person name="Mortensen U.H."/>
            <person name="Larsen T.O."/>
            <person name="Devries R.P."/>
            <person name="Grigoriev I.V."/>
            <person name="Machida M."/>
            <person name="Baker S.E."/>
            <person name="Andersen M.R."/>
        </authorList>
    </citation>
    <scope>NUCLEOTIDE SEQUENCE [LARGE SCALE GENOMIC DNA]</scope>
    <source>
        <strain evidence="3 4">IBT 18842</strain>
    </source>
</reference>
<sequence>MPSFAERPRSSQEALIRLEKGSGSPTTQLNEAAQIIGLDLTLCASHPEINKTAHVQTHAAPKEEWVLRWLLKKLRAGKNYRVEPASFLLLRQLIDLIPPKTLATTLKDQKFLATLDHAITDLEDDVFAGLENGTTELGHSDTESSKTLSDSSPQSDKKGTKRKRAGDNEQDAMDIDEQPQTPTSCFLTFIRALDCLYSLVMLASRTLEADDAASHHLKHALKGEPETVALTLGRSFRLAAVATTQFSNARKTTDLQHLLYVLPAILDLWELRSNRRVDSDTGSSNESFAKYCFQSALRLQLCVRSIRLDTDERAHVMHGVERLIALHIVLPARASFFDRGGSGIDYSAPEPDWSAVKPVSDSLRPILCELESPNQSTTGEIVKQKTLWKTAELLPEFFDIACRSVPRDTFRRQTHDAPWLETLFVAVAELAFSIVKAENSSNYLPEFASVLERLFRVVLNRNVQLSLHTLLTHASYTGLLRDGLAHVEWSLTALMIELGADIFLPNSGLKNSTMLLDALLKKIDLYWRSGVSRSEGSYETIKNGILIPLMRAFMGARDLTTFMQLWYEQLIEVEEARSQDANLSLFTVWEDDDVCNVYSELMRSPLTQAAASAQMHAAAVETKAEDNKISVTAGSYAQLVIMEAGFRNRGLSASDSAEDLSTIIETLKFTLSSKQSLHWRWRLWCLARNLLENNVQSANDSLAATIMSLVDAAAKTIRRHQKDRLRKLCAPLECFEAYRFTLTAILVSASSSHVEALNSLTRDIAEFMKSNTKDITSQSESSAWNGRVDTLDSTSLILAYFLTLVRSPSIWPQVNSETRRSLFGSMLTLATSQYHPSSSLETPPSEARLLQAWASVVCHEYLLNAPAIAVDLINVLSERVKEGVVNRKLYVESLQRVPAPLITRRQRGVLLDLLQDVILQKDSTPEVTVGMLSLMAKLADMPKSAAALTSDWEPISTVAKAVSLQGTDVDLQIMKSFRNLHRAVISKLLVLSEEDCRKMFKRMYRKVSSKASKLRSIDRDSMDCFFMRISLSQLWLHRKRLSGVVDESELSECRQRVFDLVVGEVKSVKDQCRKQKLEETITLIKILDALEDFEDLATDHAEVEKFLTKIENYVEKSVDSGSSLRRLIRRRVLAGKGTEKSITLPVINCAETLPLQHMYGEEQQIFIRSTTARFRSMTAEQLTRVIQDIRELGFVCDNAAYHLLVSGLAVSSLNPVEDKESDVAKELSRLCTAITDSIPYAKSIEQFALATECLDVLLRTHTRCITQWNIDSLLACVALCASRAGPCINPDFSGSIYVRLCRLMGVLFGIHRQKLGGRFHLILPAMQRLLNCLFARSKKRTRSMISEKRPTQQPLWLAPLQASHAVYFTRLLTSLCDPTVSAVSRPSQGGSSHEGLTDQTKKAKRIAGQYLQYLIMEYAESSLRGSLTPEVKGAILPGLYSVLDVMSRETMRALNAGLDVSGRAIFKGLYDDYVKFGKWNKG</sequence>
<dbReference type="PANTHER" id="PTHR15682">
    <property type="entry name" value="UNHEALTHY RIBOSOME BIOGENESIS PROTEIN 2 HOMOLOG"/>
    <property type="match status" value="1"/>
</dbReference>
<dbReference type="InterPro" id="IPR052609">
    <property type="entry name" value="Ribosome_Biogenesis_Reg"/>
</dbReference>
<keyword evidence="4" id="KW-1185">Reference proteome</keyword>
<feature type="compositionally biased region" description="Polar residues" evidence="1">
    <location>
        <begin position="145"/>
        <end position="154"/>
    </location>
</feature>
<dbReference type="OrthoDB" id="160374at2759"/>
<organism evidence="3 4">
    <name type="scientific">Aspergillus avenaceus</name>
    <dbReference type="NCBI Taxonomy" id="36643"/>
    <lineage>
        <taxon>Eukaryota</taxon>
        <taxon>Fungi</taxon>
        <taxon>Dikarya</taxon>
        <taxon>Ascomycota</taxon>
        <taxon>Pezizomycotina</taxon>
        <taxon>Eurotiomycetes</taxon>
        <taxon>Eurotiomycetidae</taxon>
        <taxon>Eurotiales</taxon>
        <taxon>Aspergillaceae</taxon>
        <taxon>Aspergillus</taxon>
        <taxon>Aspergillus subgen. Circumdati</taxon>
    </lineage>
</organism>
<dbReference type="InterPro" id="IPR018849">
    <property type="entry name" value="Urb2/Npa2_C"/>
</dbReference>
<protein>
    <submittedName>
        <fullName evidence="3">Urb2/Npa2 family-domain-containing protein</fullName>
    </submittedName>
</protein>
<dbReference type="EMBL" id="ML742194">
    <property type="protein sequence ID" value="KAE8147711.1"/>
    <property type="molecule type" value="Genomic_DNA"/>
</dbReference>
<dbReference type="PANTHER" id="PTHR15682:SF2">
    <property type="entry name" value="UNHEALTHY RIBOSOME BIOGENESIS PROTEIN 2 HOMOLOG"/>
    <property type="match status" value="1"/>
</dbReference>
<feature type="domain" description="Nucleolar 27S pre-rRNA processing Urb2/Npa2 C-terminal" evidence="2">
    <location>
        <begin position="1250"/>
        <end position="1481"/>
    </location>
</feature>
<dbReference type="GO" id="GO:0042254">
    <property type="term" value="P:ribosome biogenesis"/>
    <property type="evidence" value="ECO:0007669"/>
    <property type="project" value="TreeGrafter"/>
</dbReference>